<dbReference type="InterPro" id="IPR007016">
    <property type="entry name" value="O-antigen_ligase-rel_domated"/>
</dbReference>
<dbReference type="PANTHER" id="PTHR37422">
    <property type="entry name" value="TEICHURONIC ACID BIOSYNTHESIS PROTEIN TUAE"/>
    <property type="match status" value="1"/>
</dbReference>
<dbReference type="InterPro" id="IPR051533">
    <property type="entry name" value="WaaL-like"/>
</dbReference>
<keyword evidence="2 5" id="KW-0812">Transmembrane</keyword>
<feature type="transmembrane region" description="Helical" evidence="5">
    <location>
        <begin position="128"/>
        <end position="151"/>
    </location>
</feature>
<feature type="domain" description="O-antigen ligase-related" evidence="6">
    <location>
        <begin position="202"/>
        <end position="352"/>
    </location>
</feature>
<dbReference type="RefSeq" id="WP_051902448.1">
    <property type="nucleotide sequence ID" value="NZ_JGVO01000782.1"/>
</dbReference>
<dbReference type="AlphaFoldDB" id="A0A2T3NY64"/>
<dbReference type="InterPro" id="IPR045979">
    <property type="entry name" value="DUF5935"/>
</dbReference>
<feature type="transmembrane region" description="Helical" evidence="5">
    <location>
        <begin position="104"/>
        <end position="121"/>
    </location>
</feature>
<evidence type="ECO:0000259" key="6">
    <source>
        <dbReference type="Pfam" id="PF04932"/>
    </source>
</evidence>
<evidence type="ECO:0000313" key="9">
    <source>
        <dbReference type="Proteomes" id="UP000241771"/>
    </source>
</evidence>
<keyword evidence="8" id="KW-0436">Ligase</keyword>
<gene>
    <name evidence="8" type="ORF">C9I98_04435</name>
</gene>
<protein>
    <submittedName>
        <fullName evidence="8">Putative O-glycosylation ligase, exosortase A system-associated</fullName>
    </submittedName>
</protein>
<dbReference type="PANTHER" id="PTHR37422:SF13">
    <property type="entry name" value="LIPOPOLYSACCHARIDE BIOSYNTHESIS PROTEIN PA4999-RELATED"/>
    <property type="match status" value="1"/>
</dbReference>
<feature type="transmembrane region" description="Helical" evidence="5">
    <location>
        <begin position="70"/>
        <end position="92"/>
    </location>
</feature>
<dbReference type="EMBL" id="PYMA01000002">
    <property type="protein sequence ID" value="PSW21206.1"/>
    <property type="molecule type" value="Genomic_DNA"/>
</dbReference>
<dbReference type="Proteomes" id="UP000241771">
    <property type="component" value="Unassembled WGS sequence"/>
</dbReference>
<dbReference type="NCBIfam" id="TIGR03097">
    <property type="entry name" value="PEP_O_lig_1"/>
    <property type="match status" value="1"/>
</dbReference>
<organism evidence="8 9">
    <name type="scientific">Photobacterium sanctipauli</name>
    <dbReference type="NCBI Taxonomy" id="1342794"/>
    <lineage>
        <taxon>Bacteria</taxon>
        <taxon>Pseudomonadati</taxon>
        <taxon>Pseudomonadota</taxon>
        <taxon>Gammaproteobacteria</taxon>
        <taxon>Vibrionales</taxon>
        <taxon>Vibrionaceae</taxon>
        <taxon>Photobacterium</taxon>
    </lineage>
</organism>
<dbReference type="Pfam" id="PF19358">
    <property type="entry name" value="DUF5935"/>
    <property type="match status" value="1"/>
</dbReference>
<feature type="transmembrane region" description="Helical" evidence="5">
    <location>
        <begin position="239"/>
        <end position="258"/>
    </location>
</feature>
<feature type="transmembrane region" description="Helical" evidence="5">
    <location>
        <begin position="38"/>
        <end position="63"/>
    </location>
</feature>
<evidence type="ECO:0000256" key="1">
    <source>
        <dbReference type="ARBA" id="ARBA00004141"/>
    </source>
</evidence>
<dbReference type="GO" id="GO:0016020">
    <property type="term" value="C:membrane"/>
    <property type="evidence" value="ECO:0007669"/>
    <property type="project" value="UniProtKB-SubCell"/>
</dbReference>
<comment type="caution">
    <text evidence="8">The sequence shown here is derived from an EMBL/GenBank/DDBJ whole genome shotgun (WGS) entry which is preliminary data.</text>
</comment>
<name>A0A2T3NY64_9GAMM</name>
<evidence type="ECO:0000313" key="8">
    <source>
        <dbReference type="EMBL" id="PSW21206.1"/>
    </source>
</evidence>
<comment type="subcellular location">
    <subcellularLocation>
        <location evidence="1">Membrane</location>
        <topology evidence="1">Multi-pass membrane protein</topology>
    </subcellularLocation>
</comment>
<sequence length="435" mass="49368">MRDIAFFAVFLVLLVFAFRKNFIALGLWTWSGLIVPKYWLYGFASSISYNSTFSLITLMLYVISKNKQRIYLTSLLVFLVFFSIHVSATTFLTIGFTEIVNAEWIKFFKGILMLVMILLIVRSRLHFNFLLACILLSTGFIGVVEGLKYIMSIGEHHIKGPDSHILSDNNHFALAICMVIPLVLYFLKQDFSKLIKVTLLGVFLLLVLTVLGTQSRGGFIGLSFLFFLLWAGSKKKLQFAFYIAIIATIALALVSNSWQERMNTIENADQDSSFMTRVVAWKMYTLMAMERPVLGAGFRALQAREVWQSVEGDFDKLSFIPTPPPSDKGWAAHSIYFQVLGDHGFVGLFFFLMILVSSIFSLRNVMKKAKDIEDLYWQYSLASMLQISLLVFCLGGAALSLPYAEFFWIFIAIVLALECSHRDALKKRNLSDEAV</sequence>
<feature type="domain" description="DUF5935" evidence="7">
    <location>
        <begin position="1"/>
        <end position="189"/>
    </location>
</feature>
<keyword evidence="9" id="KW-1185">Reference proteome</keyword>
<feature type="transmembrane region" description="Helical" evidence="5">
    <location>
        <begin position="194"/>
        <end position="211"/>
    </location>
</feature>
<feature type="transmembrane region" description="Helical" evidence="5">
    <location>
        <begin position="375"/>
        <end position="397"/>
    </location>
</feature>
<proteinExistence type="predicted"/>
<evidence type="ECO:0000256" key="5">
    <source>
        <dbReference type="SAM" id="Phobius"/>
    </source>
</evidence>
<dbReference type="InterPro" id="IPR017528">
    <property type="entry name" value="CHP03097O-antigen_lig-rel"/>
</dbReference>
<dbReference type="OrthoDB" id="9772644at2"/>
<dbReference type="Pfam" id="PF04932">
    <property type="entry name" value="Wzy_C"/>
    <property type="match status" value="1"/>
</dbReference>
<accession>A0A2T3NY64</accession>
<feature type="transmembrane region" description="Helical" evidence="5">
    <location>
        <begin position="171"/>
        <end position="187"/>
    </location>
</feature>
<keyword evidence="4 5" id="KW-0472">Membrane</keyword>
<evidence type="ECO:0000259" key="7">
    <source>
        <dbReference type="Pfam" id="PF19358"/>
    </source>
</evidence>
<keyword evidence="3 5" id="KW-1133">Transmembrane helix</keyword>
<evidence type="ECO:0000256" key="2">
    <source>
        <dbReference type="ARBA" id="ARBA00022692"/>
    </source>
</evidence>
<evidence type="ECO:0000256" key="4">
    <source>
        <dbReference type="ARBA" id="ARBA00023136"/>
    </source>
</evidence>
<dbReference type="GO" id="GO:0016874">
    <property type="term" value="F:ligase activity"/>
    <property type="evidence" value="ECO:0007669"/>
    <property type="project" value="UniProtKB-KW"/>
</dbReference>
<feature type="transmembrane region" description="Helical" evidence="5">
    <location>
        <begin position="344"/>
        <end position="363"/>
    </location>
</feature>
<evidence type="ECO:0000256" key="3">
    <source>
        <dbReference type="ARBA" id="ARBA00022989"/>
    </source>
</evidence>
<reference evidence="8 9" key="1">
    <citation type="submission" date="2018-01" db="EMBL/GenBank/DDBJ databases">
        <title>Whole genome sequencing of Histamine producing bacteria.</title>
        <authorList>
            <person name="Butler K."/>
        </authorList>
    </citation>
    <scope>NUCLEOTIDE SEQUENCE [LARGE SCALE GENOMIC DNA]</scope>
    <source>
        <strain evidence="8 9">DSM 100436</strain>
    </source>
</reference>